<protein>
    <submittedName>
        <fullName evidence="2">Chitinase-3-like protein 2</fullName>
    </submittedName>
</protein>
<dbReference type="GeneID" id="67004868"/>
<keyword evidence="3" id="KW-1185">Reference proteome</keyword>
<evidence type="ECO:0000256" key="1">
    <source>
        <dbReference type="SAM" id="Phobius"/>
    </source>
</evidence>
<organism evidence="2 3">
    <name type="scientific">Aspergillus pseudoviridinutans</name>
    <dbReference type="NCBI Taxonomy" id="1517512"/>
    <lineage>
        <taxon>Eukaryota</taxon>
        <taxon>Fungi</taxon>
        <taxon>Dikarya</taxon>
        <taxon>Ascomycota</taxon>
        <taxon>Pezizomycotina</taxon>
        <taxon>Eurotiomycetes</taxon>
        <taxon>Eurotiomycetidae</taxon>
        <taxon>Eurotiales</taxon>
        <taxon>Aspergillaceae</taxon>
        <taxon>Aspergillus</taxon>
        <taxon>Aspergillus subgen. Fumigati</taxon>
    </lineage>
</organism>
<feature type="transmembrane region" description="Helical" evidence="1">
    <location>
        <begin position="177"/>
        <end position="196"/>
    </location>
</feature>
<feature type="transmembrane region" description="Helical" evidence="1">
    <location>
        <begin position="52"/>
        <end position="69"/>
    </location>
</feature>
<keyword evidence="1" id="KW-1133">Transmembrane helix</keyword>
<evidence type="ECO:0000313" key="2">
    <source>
        <dbReference type="EMBL" id="GIJ87351.1"/>
    </source>
</evidence>
<keyword evidence="1" id="KW-0472">Membrane</keyword>
<evidence type="ECO:0000313" key="3">
    <source>
        <dbReference type="Proteomes" id="UP001043456"/>
    </source>
</evidence>
<dbReference type="OrthoDB" id="4506947at2759"/>
<gene>
    <name evidence="2" type="ORF">Asppvi_006257</name>
</gene>
<comment type="caution">
    <text evidence="2">The sequence shown here is derived from an EMBL/GenBank/DDBJ whole genome shotgun (WGS) entry which is preliminary data.</text>
</comment>
<sequence length="250" mass="28381">MVAAIPSANINDAETSSTPAIALSNLRGHGPQGKQDGICISLSSNHAATMRLVYLLLPLSLGLPIAIPVEGTEVYKLQHQLQHPEYHQQQQQQTILAQNHSDEKQSQIQPSSISHGSFINLNLNLHKLKLKLKLKPNDHHHNNETNQPADKILQAYIHTLHTSHLCAHTLSQYAPELLALALFSLLPITLCILAIAERIARSWTVEAYPERGRDRRRFLGRERQCLMQARREREKRAVLERGWWIAERKR</sequence>
<reference evidence="2 3" key="1">
    <citation type="submission" date="2018-10" db="EMBL/GenBank/DDBJ databases">
        <title>Pan-genome distribution and transcriptional activeness of fungal secondary metabolism genes in Aspergillus section Fumigati.</title>
        <authorList>
            <person name="Takahashi H."/>
            <person name="Umemura M."/>
            <person name="Ninomiya A."/>
            <person name="Kusuya Y."/>
            <person name="Urayama S."/>
            <person name="Shimizu M."/>
            <person name="Watanabe A."/>
            <person name="Kamei K."/>
            <person name="Yaguchi T."/>
            <person name="Hagiwara D."/>
        </authorList>
    </citation>
    <scope>NUCLEOTIDE SEQUENCE [LARGE SCALE GENOMIC DNA]</scope>
    <source>
        <strain evidence="2 3">IFM 55266</strain>
    </source>
</reference>
<dbReference type="RefSeq" id="XP_043158097.1">
    <property type="nucleotide sequence ID" value="XM_043302162.1"/>
</dbReference>
<accession>A0A9P3BGL2</accession>
<name>A0A9P3BGL2_9EURO</name>
<dbReference type="EMBL" id="BHVY01000004">
    <property type="protein sequence ID" value="GIJ87351.1"/>
    <property type="molecule type" value="Genomic_DNA"/>
</dbReference>
<proteinExistence type="predicted"/>
<dbReference type="AlphaFoldDB" id="A0A9P3BGL2"/>
<dbReference type="Proteomes" id="UP001043456">
    <property type="component" value="Unassembled WGS sequence"/>
</dbReference>
<keyword evidence="1" id="KW-0812">Transmembrane</keyword>